<evidence type="ECO:0000313" key="2">
    <source>
        <dbReference type="Proteomes" id="UP000821853"/>
    </source>
</evidence>
<dbReference type="OMA" id="YSFIRAF"/>
<evidence type="ECO:0008006" key="3">
    <source>
        <dbReference type="Google" id="ProtNLM"/>
    </source>
</evidence>
<evidence type="ECO:0000313" key="1">
    <source>
        <dbReference type="EMBL" id="KAH9376180.1"/>
    </source>
</evidence>
<comment type="caution">
    <text evidence="1">The sequence shown here is derived from an EMBL/GenBank/DDBJ whole genome shotgun (WGS) entry which is preliminary data.</text>
</comment>
<name>A0A9J6GPT2_HAELO</name>
<gene>
    <name evidence="1" type="ORF">HPB48_017172</name>
</gene>
<dbReference type="VEuPathDB" id="VectorBase:HLOH_043202"/>
<dbReference type="OrthoDB" id="6515679at2759"/>
<keyword evidence="2" id="KW-1185">Reference proteome</keyword>
<proteinExistence type="predicted"/>
<reference evidence="1 2" key="1">
    <citation type="journal article" date="2020" name="Cell">
        <title>Large-Scale Comparative Analyses of Tick Genomes Elucidate Their Genetic Diversity and Vector Capacities.</title>
        <authorList>
            <consortium name="Tick Genome and Microbiome Consortium (TIGMIC)"/>
            <person name="Jia N."/>
            <person name="Wang J."/>
            <person name="Shi W."/>
            <person name="Du L."/>
            <person name="Sun Y."/>
            <person name="Zhan W."/>
            <person name="Jiang J.F."/>
            <person name="Wang Q."/>
            <person name="Zhang B."/>
            <person name="Ji P."/>
            <person name="Bell-Sakyi L."/>
            <person name="Cui X.M."/>
            <person name="Yuan T.T."/>
            <person name="Jiang B.G."/>
            <person name="Yang W.F."/>
            <person name="Lam T.T."/>
            <person name="Chang Q.C."/>
            <person name="Ding S.J."/>
            <person name="Wang X.J."/>
            <person name="Zhu J.G."/>
            <person name="Ruan X.D."/>
            <person name="Zhao L."/>
            <person name="Wei J.T."/>
            <person name="Ye R.Z."/>
            <person name="Que T.C."/>
            <person name="Du C.H."/>
            <person name="Zhou Y.H."/>
            <person name="Cheng J.X."/>
            <person name="Dai P.F."/>
            <person name="Guo W.B."/>
            <person name="Han X.H."/>
            <person name="Huang E.J."/>
            <person name="Li L.F."/>
            <person name="Wei W."/>
            <person name="Gao Y.C."/>
            <person name="Liu J.Z."/>
            <person name="Shao H.Z."/>
            <person name="Wang X."/>
            <person name="Wang C.C."/>
            <person name="Yang T.C."/>
            <person name="Huo Q.B."/>
            <person name="Li W."/>
            <person name="Chen H.Y."/>
            <person name="Chen S.E."/>
            <person name="Zhou L.G."/>
            <person name="Ni X.B."/>
            <person name="Tian J.H."/>
            <person name="Sheng Y."/>
            <person name="Liu T."/>
            <person name="Pan Y.S."/>
            <person name="Xia L.Y."/>
            <person name="Li J."/>
            <person name="Zhao F."/>
            <person name="Cao W.C."/>
        </authorList>
    </citation>
    <scope>NUCLEOTIDE SEQUENCE [LARGE SCALE GENOMIC DNA]</scope>
    <source>
        <strain evidence="1">HaeL-2018</strain>
    </source>
</reference>
<dbReference type="Proteomes" id="UP000821853">
    <property type="component" value="Chromosome 5"/>
</dbReference>
<accession>A0A9J6GPT2</accession>
<organism evidence="1 2">
    <name type="scientific">Haemaphysalis longicornis</name>
    <name type="common">Bush tick</name>
    <dbReference type="NCBI Taxonomy" id="44386"/>
    <lineage>
        <taxon>Eukaryota</taxon>
        <taxon>Metazoa</taxon>
        <taxon>Ecdysozoa</taxon>
        <taxon>Arthropoda</taxon>
        <taxon>Chelicerata</taxon>
        <taxon>Arachnida</taxon>
        <taxon>Acari</taxon>
        <taxon>Parasitiformes</taxon>
        <taxon>Ixodida</taxon>
        <taxon>Ixodoidea</taxon>
        <taxon>Ixodidae</taxon>
        <taxon>Haemaphysalinae</taxon>
        <taxon>Haemaphysalis</taxon>
    </lineage>
</organism>
<dbReference type="EMBL" id="JABSTR010000007">
    <property type="protein sequence ID" value="KAH9376180.1"/>
    <property type="molecule type" value="Genomic_DNA"/>
</dbReference>
<dbReference type="AlphaFoldDB" id="A0A9J6GPT2"/>
<sequence>MYLCNMCNLELITDVLSKTHPGAILRLHVEGEFDRVTDAAIPQGLQITFHGQAMYSFIRAFLTTFSACFCFGRLHINEFPTPPRGAPQGSVISPTLFIIALHDLSAQLTSIRNLHHALYTNDLTWLLPNSPGN</sequence>
<protein>
    <recommendedName>
        <fullName evidence="3">Reverse transcriptase domain-containing protein</fullName>
    </recommendedName>
</protein>